<feature type="transmembrane region" description="Helical" evidence="1">
    <location>
        <begin position="41"/>
        <end position="64"/>
    </location>
</feature>
<protein>
    <submittedName>
        <fullName evidence="2">Phosphatidylinositol glycan anchor biosynthesis, class H</fullName>
    </submittedName>
</protein>
<name>A0A2I0MQ42_COLLI</name>
<gene>
    <name evidence="2" type="primary">PIGH</name>
    <name evidence="2" type="ORF">A306_00002031</name>
</gene>
<organism evidence="2 3">
    <name type="scientific">Columba livia</name>
    <name type="common">Rock dove</name>
    <dbReference type="NCBI Taxonomy" id="8932"/>
    <lineage>
        <taxon>Eukaryota</taxon>
        <taxon>Metazoa</taxon>
        <taxon>Chordata</taxon>
        <taxon>Craniata</taxon>
        <taxon>Vertebrata</taxon>
        <taxon>Euteleostomi</taxon>
        <taxon>Archelosauria</taxon>
        <taxon>Archosauria</taxon>
        <taxon>Dinosauria</taxon>
        <taxon>Saurischia</taxon>
        <taxon>Theropoda</taxon>
        <taxon>Coelurosauria</taxon>
        <taxon>Aves</taxon>
        <taxon>Neognathae</taxon>
        <taxon>Neoaves</taxon>
        <taxon>Columbimorphae</taxon>
        <taxon>Columbiformes</taxon>
        <taxon>Columbidae</taxon>
        <taxon>Columba</taxon>
    </lineage>
</organism>
<dbReference type="AlphaFoldDB" id="A0A2I0MQ42"/>
<comment type="caution">
    <text evidence="2">The sequence shown here is derived from an EMBL/GenBank/DDBJ whole genome shotgun (WGS) entry which is preliminary data.</text>
</comment>
<dbReference type="Proteomes" id="UP000053872">
    <property type="component" value="Unassembled WGS sequence"/>
</dbReference>
<reference evidence="2 3" key="1">
    <citation type="journal article" date="2013" name="Science">
        <title>Genomic diversity and evolution of the head crest in the rock pigeon.</title>
        <authorList>
            <person name="Shapiro M.D."/>
            <person name="Kronenberg Z."/>
            <person name="Li C."/>
            <person name="Domyan E.T."/>
            <person name="Pan H."/>
            <person name="Campbell M."/>
            <person name="Tan H."/>
            <person name="Huff C.D."/>
            <person name="Hu H."/>
            <person name="Vickrey A.I."/>
            <person name="Nielsen S.C."/>
            <person name="Stringham S.A."/>
            <person name="Hu H."/>
            <person name="Willerslev E."/>
            <person name="Gilbert M.T."/>
            <person name="Yandell M."/>
            <person name="Zhang G."/>
            <person name="Wang J."/>
        </authorList>
    </citation>
    <scope>NUCLEOTIDE SEQUENCE [LARGE SCALE GENOMIC DNA]</scope>
    <source>
        <tissue evidence="2">Blood</tissue>
    </source>
</reference>
<keyword evidence="1" id="KW-0812">Transmembrane</keyword>
<keyword evidence="1" id="KW-0472">Membrane</keyword>
<dbReference type="InParanoid" id="A0A2I0MQ42"/>
<sequence>MKTGEQNFFNSDRKGFSLPLQKRIMGNRAKGGKNMHQTFTLFYNVIWAGLTKVCFCLLLFNLLFEKVYTILHTKADVWAGLVTS</sequence>
<keyword evidence="1" id="KW-1133">Transmembrane helix</keyword>
<dbReference type="EMBL" id="AKCR02000005">
    <property type="protein sequence ID" value="PKK31796.1"/>
    <property type="molecule type" value="Genomic_DNA"/>
</dbReference>
<evidence type="ECO:0000313" key="2">
    <source>
        <dbReference type="EMBL" id="PKK31796.1"/>
    </source>
</evidence>
<proteinExistence type="predicted"/>
<evidence type="ECO:0000313" key="3">
    <source>
        <dbReference type="Proteomes" id="UP000053872"/>
    </source>
</evidence>
<keyword evidence="3" id="KW-1185">Reference proteome</keyword>
<accession>A0A2I0MQ42</accession>
<evidence type="ECO:0000256" key="1">
    <source>
        <dbReference type="SAM" id="Phobius"/>
    </source>
</evidence>